<dbReference type="AlphaFoldDB" id="A0A562N0L1"/>
<protein>
    <submittedName>
        <fullName evidence="2">Uncharacterized protein</fullName>
    </submittedName>
</protein>
<feature type="transmembrane region" description="Helical" evidence="1">
    <location>
        <begin position="56"/>
        <end position="76"/>
    </location>
</feature>
<keyword evidence="1" id="KW-0472">Membrane</keyword>
<accession>A0A562N0L1</accession>
<reference evidence="2 3" key="1">
    <citation type="journal article" date="2015" name="Stand. Genomic Sci.">
        <title>Genomic Encyclopedia of Bacterial and Archaeal Type Strains, Phase III: the genomes of soil and plant-associated and newly described type strains.</title>
        <authorList>
            <person name="Whitman W.B."/>
            <person name="Woyke T."/>
            <person name="Klenk H.P."/>
            <person name="Zhou Y."/>
            <person name="Lilburn T.G."/>
            <person name="Beck B.J."/>
            <person name="De Vos P."/>
            <person name="Vandamme P."/>
            <person name="Eisen J.A."/>
            <person name="Garrity G."/>
            <person name="Hugenholtz P."/>
            <person name="Kyrpides N.C."/>
        </authorList>
    </citation>
    <scope>NUCLEOTIDE SEQUENCE [LARGE SCALE GENOMIC DNA]</scope>
    <source>
        <strain evidence="2 3">CGMCC 1.6855</strain>
    </source>
</reference>
<organism evidence="2 3">
    <name type="scientific">Sphingobacterium siyangense</name>
    <dbReference type="NCBI Taxonomy" id="459529"/>
    <lineage>
        <taxon>Bacteria</taxon>
        <taxon>Pseudomonadati</taxon>
        <taxon>Bacteroidota</taxon>
        <taxon>Sphingobacteriia</taxon>
        <taxon>Sphingobacteriales</taxon>
        <taxon>Sphingobacteriaceae</taxon>
        <taxon>Sphingobacterium</taxon>
    </lineage>
</organism>
<gene>
    <name evidence="2" type="ORF">IQ31_00281</name>
</gene>
<evidence type="ECO:0000256" key="1">
    <source>
        <dbReference type="SAM" id="Phobius"/>
    </source>
</evidence>
<comment type="caution">
    <text evidence="2">The sequence shown here is derived from an EMBL/GenBank/DDBJ whole genome shotgun (WGS) entry which is preliminary data.</text>
</comment>
<dbReference type="EMBL" id="VLKR01000001">
    <property type="protein sequence ID" value="TWI25712.1"/>
    <property type="molecule type" value="Genomic_DNA"/>
</dbReference>
<name>A0A562N0L1_9SPHI</name>
<evidence type="ECO:0000313" key="3">
    <source>
        <dbReference type="Proteomes" id="UP000315908"/>
    </source>
</evidence>
<evidence type="ECO:0000313" key="2">
    <source>
        <dbReference type="EMBL" id="TWI25712.1"/>
    </source>
</evidence>
<keyword evidence="1" id="KW-1133">Transmembrane helix</keyword>
<sequence length="81" mass="9932">MYGLYGLTYFWRDPRTKISLRNKRWRYGFIIFFDCYTAKFMTLFKGIGNCQKCTTIRALTIAIFTWFVMFTESLFLERFKF</sequence>
<feature type="transmembrane region" description="Helical" evidence="1">
    <location>
        <begin position="25"/>
        <end position="44"/>
    </location>
</feature>
<keyword evidence="1" id="KW-0812">Transmembrane</keyword>
<dbReference type="Proteomes" id="UP000315908">
    <property type="component" value="Unassembled WGS sequence"/>
</dbReference>
<proteinExistence type="predicted"/>